<dbReference type="GO" id="GO:0042274">
    <property type="term" value="P:ribosomal small subunit biogenesis"/>
    <property type="evidence" value="ECO:0007669"/>
    <property type="project" value="UniProtKB-UniRule"/>
</dbReference>
<keyword evidence="1 3" id="KW-0547">Nucleotide-binding</keyword>
<evidence type="ECO:0000313" key="7">
    <source>
        <dbReference type="Proteomes" id="UP000693996"/>
    </source>
</evidence>
<comment type="cofactor">
    <cofactor evidence="3">
        <name>Zn(2+)</name>
        <dbReference type="ChEBI" id="CHEBI:29105"/>
    </cofactor>
    <text evidence="3">Binds 1 zinc ion per subunit.</text>
</comment>
<feature type="binding site" evidence="3">
    <location>
        <position position="307"/>
    </location>
    <ligand>
        <name>Zn(2+)</name>
        <dbReference type="ChEBI" id="CHEBI:29105"/>
    </ligand>
</feature>
<proteinExistence type="inferred from homology"/>
<dbReference type="PROSITE" id="PS50936">
    <property type="entry name" value="ENGC_GTPASE"/>
    <property type="match status" value="1"/>
</dbReference>
<comment type="similarity">
    <text evidence="3">Belongs to the TRAFAC class YlqF/YawG GTPase family. RsgA subfamily.</text>
</comment>
<dbReference type="PROSITE" id="PS51721">
    <property type="entry name" value="G_CP"/>
    <property type="match status" value="1"/>
</dbReference>
<keyword evidence="3" id="KW-0862">Zinc</keyword>
<dbReference type="Pfam" id="PF03193">
    <property type="entry name" value="RsgA_GTPase"/>
    <property type="match status" value="1"/>
</dbReference>
<evidence type="ECO:0000256" key="3">
    <source>
        <dbReference type="HAMAP-Rule" id="MF_01820"/>
    </source>
</evidence>
<dbReference type="InterPro" id="IPR010914">
    <property type="entry name" value="RsgA_GTPase_dom"/>
</dbReference>
<keyword evidence="3" id="KW-0963">Cytoplasm</keyword>
<dbReference type="PANTHER" id="PTHR32120:SF11">
    <property type="entry name" value="SMALL RIBOSOMAL SUBUNIT BIOGENESIS GTPASE RSGA 1, MITOCHONDRIAL-RELATED"/>
    <property type="match status" value="1"/>
</dbReference>
<feature type="binding site" evidence="3">
    <location>
        <position position="299"/>
    </location>
    <ligand>
        <name>Zn(2+)</name>
        <dbReference type="ChEBI" id="CHEBI:29105"/>
    </ligand>
</feature>
<gene>
    <name evidence="3 6" type="primary">rsgA</name>
    <name evidence="6" type="ORF">MYVALT_G_02570</name>
</gene>
<name>A0A916JRY6_9BURK</name>
<feature type="binding site" evidence="3">
    <location>
        <begin position="158"/>
        <end position="161"/>
    </location>
    <ligand>
        <name>GTP</name>
        <dbReference type="ChEBI" id="CHEBI:37565"/>
    </ligand>
</feature>
<dbReference type="PANTHER" id="PTHR32120">
    <property type="entry name" value="SMALL RIBOSOMAL SUBUNIT BIOGENESIS GTPASE RSGA"/>
    <property type="match status" value="1"/>
</dbReference>
<dbReference type="InterPro" id="IPR030378">
    <property type="entry name" value="G_CP_dom"/>
</dbReference>
<dbReference type="NCBIfam" id="TIGR00157">
    <property type="entry name" value="ribosome small subunit-dependent GTPase A"/>
    <property type="match status" value="1"/>
</dbReference>
<evidence type="ECO:0000259" key="4">
    <source>
        <dbReference type="PROSITE" id="PS50936"/>
    </source>
</evidence>
<protein>
    <recommendedName>
        <fullName evidence="3">Small ribosomal subunit biogenesis GTPase RsgA</fullName>
        <ecNumber evidence="3">3.6.1.-</ecNumber>
    </recommendedName>
</protein>
<evidence type="ECO:0000259" key="5">
    <source>
        <dbReference type="PROSITE" id="PS51721"/>
    </source>
</evidence>
<dbReference type="InterPro" id="IPR004881">
    <property type="entry name" value="Ribosome_biogen_GTPase_RsgA"/>
</dbReference>
<accession>A0A916JRY6</accession>
<comment type="function">
    <text evidence="3">One of several proteins that assist in the late maturation steps of the functional core of the 30S ribosomal subunit. Helps release RbfA from mature subunits. May play a role in the assembly of ribosomal proteins into the subunit. Circularly permuted GTPase that catalyzes slow GTP hydrolysis, GTPase activity is stimulated by the 30S ribosomal subunit.</text>
</comment>
<dbReference type="GO" id="GO:0005737">
    <property type="term" value="C:cytoplasm"/>
    <property type="evidence" value="ECO:0007669"/>
    <property type="project" value="UniProtKB-SubCell"/>
</dbReference>
<dbReference type="EC" id="3.6.1.-" evidence="3"/>
<dbReference type="GO" id="GO:0046872">
    <property type="term" value="F:metal ion binding"/>
    <property type="evidence" value="ECO:0007669"/>
    <property type="project" value="UniProtKB-KW"/>
</dbReference>
<dbReference type="Proteomes" id="UP000693996">
    <property type="component" value="Chromosome"/>
</dbReference>
<keyword evidence="3" id="KW-0690">Ribosome biogenesis</keyword>
<comment type="subcellular location">
    <subcellularLocation>
        <location evidence="3">Cytoplasm</location>
    </subcellularLocation>
</comment>
<dbReference type="HAMAP" id="MF_01820">
    <property type="entry name" value="GTPase_RsgA"/>
    <property type="match status" value="1"/>
</dbReference>
<dbReference type="EMBL" id="OU343031">
    <property type="protein sequence ID" value="CAG7598329.1"/>
    <property type="molecule type" value="Genomic_DNA"/>
</dbReference>
<comment type="subunit">
    <text evidence="3">Monomer. Associates with 30S ribosomal subunit, binds 16S rRNA.</text>
</comment>
<dbReference type="GO" id="GO:0003924">
    <property type="term" value="F:GTPase activity"/>
    <property type="evidence" value="ECO:0007669"/>
    <property type="project" value="UniProtKB-UniRule"/>
</dbReference>
<keyword evidence="2 3" id="KW-0342">GTP-binding</keyword>
<feature type="domain" description="CP-type G" evidence="5">
    <location>
        <begin position="103"/>
        <end position="270"/>
    </location>
</feature>
<evidence type="ECO:0000256" key="1">
    <source>
        <dbReference type="ARBA" id="ARBA00022741"/>
    </source>
</evidence>
<feature type="domain" description="EngC GTPase" evidence="4">
    <location>
        <begin position="119"/>
        <end position="268"/>
    </location>
</feature>
<dbReference type="GO" id="GO:0005525">
    <property type="term" value="F:GTP binding"/>
    <property type="evidence" value="ECO:0007669"/>
    <property type="project" value="UniProtKB-UniRule"/>
</dbReference>
<dbReference type="AlphaFoldDB" id="A0A916JRY6"/>
<keyword evidence="3" id="KW-0699">rRNA-binding</keyword>
<keyword evidence="3" id="KW-0479">Metal-binding</keyword>
<dbReference type="KEGG" id="vtr:MYVALT_G_02570"/>
<feature type="binding site" evidence="3">
    <location>
        <begin position="212"/>
        <end position="220"/>
    </location>
    <ligand>
        <name>GTP</name>
        <dbReference type="ChEBI" id="CHEBI:37565"/>
    </ligand>
</feature>
<dbReference type="CDD" id="cd01854">
    <property type="entry name" value="YjeQ_EngC"/>
    <property type="match status" value="1"/>
</dbReference>
<reference evidence="6" key="1">
    <citation type="submission" date="2021-06" db="EMBL/GenBank/DDBJ databases">
        <authorList>
            <person name="Szabo G."/>
        </authorList>
    </citation>
    <scope>NUCLEOTIDE SEQUENCE</scope>
    <source>
        <strain evidence="6">MYVALT</strain>
    </source>
</reference>
<keyword evidence="7" id="KW-1185">Reference proteome</keyword>
<evidence type="ECO:0000256" key="2">
    <source>
        <dbReference type="ARBA" id="ARBA00023134"/>
    </source>
</evidence>
<keyword evidence="3" id="KW-0694">RNA-binding</keyword>
<feature type="binding site" evidence="3">
    <location>
        <position position="301"/>
    </location>
    <ligand>
        <name>Zn(2+)</name>
        <dbReference type="ChEBI" id="CHEBI:29105"/>
    </ligand>
</feature>
<feature type="binding site" evidence="3">
    <location>
        <position position="294"/>
    </location>
    <ligand>
        <name>Zn(2+)</name>
        <dbReference type="ChEBI" id="CHEBI:29105"/>
    </ligand>
</feature>
<dbReference type="GO" id="GO:0019843">
    <property type="term" value="F:rRNA binding"/>
    <property type="evidence" value="ECO:0007669"/>
    <property type="project" value="UniProtKB-KW"/>
</dbReference>
<sequence>MAALIPNQVYLSFYLCSPASRRDTSSGFCAQLSMKNRIKIDNPSKGRVLASHGRHYMVQPDRGDSLLQCFTHGKRNEITVGDRVSFLTISENQGVIVAIDTRRNLFRRSDRFKSKRFASNVDQLLIVLATEPYFSEDFLGRALIAAEAHQLELVILLNKADLLASLPLARERVAFYSALGYWVVEASITADADCARATLMPLLSQRATLLLGQSGMGKSTLVNLLVPNANTMTLEISSALNSGRHTTTFTRWYELTIGGALIDSPGFQEFGLYYLTEGQLERAFPEFRALLGSCGFYNCHHLNEPRCAILKALAQGHISLTRYALYTQLLNEISQPIKRRTR</sequence>
<organism evidence="6 7">
    <name type="scientific">Candidatus Vallotiella hemipterorum</name>
    <dbReference type="NCBI Taxonomy" id="1177213"/>
    <lineage>
        <taxon>Bacteria</taxon>
        <taxon>Pseudomonadati</taxon>
        <taxon>Pseudomonadota</taxon>
        <taxon>Betaproteobacteria</taxon>
        <taxon>Burkholderiales</taxon>
        <taxon>Burkholderiaceae</taxon>
        <taxon>Candidatus Vallotiella</taxon>
    </lineage>
</organism>
<keyword evidence="3 6" id="KW-0378">Hydrolase</keyword>
<evidence type="ECO:0000313" key="6">
    <source>
        <dbReference type="EMBL" id="CAG7598329.1"/>
    </source>
</evidence>